<dbReference type="InterPro" id="IPR023214">
    <property type="entry name" value="HAD_sf"/>
</dbReference>
<comment type="function">
    <text evidence="10">Specifically catalyzes the dephosphorylation of 2-phosphoglycolate. Is involved in the dissimilation of the intracellular 2-phosphoglycolate formed during the DNA repair of 3'-phosphoglycolate ends, a major class of DNA lesions induced by oxidative stress.</text>
</comment>
<dbReference type="InterPro" id="IPR023198">
    <property type="entry name" value="PGP-like_dom2"/>
</dbReference>
<protein>
    <recommendedName>
        <fullName evidence="5 10">Phosphoglycolate phosphatase</fullName>
        <shortName evidence="10">PGP</shortName>
        <shortName evidence="10">PGPase</shortName>
        <ecNumber evidence="5 10">3.1.3.18</ecNumber>
    </recommendedName>
</protein>
<dbReference type="InterPro" id="IPR036412">
    <property type="entry name" value="HAD-like_sf"/>
</dbReference>
<keyword evidence="12" id="KW-1185">Reference proteome</keyword>
<dbReference type="InterPro" id="IPR041492">
    <property type="entry name" value="HAD_2"/>
</dbReference>
<evidence type="ECO:0000256" key="9">
    <source>
        <dbReference type="ARBA" id="ARBA00023277"/>
    </source>
</evidence>
<evidence type="ECO:0000256" key="6">
    <source>
        <dbReference type="ARBA" id="ARBA00022723"/>
    </source>
</evidence>
<dbReference type="FunFam" id="3.40.50.1000:FF:000022">
    <property type="entry name" value="Phosphoglycolate phosphatase"/>
    <property type="match status" value="1"/>
</dbReference>
<dbReference type="Gene3D" id="1.10.150.240">
    <property type="entry name" value="Putative phosphatase, domain 2"/>
    <property type="match status" value="1"/>
</dbReference>
<dbReference type="STRING" id="90241.B0682_09195"/>
<dbReference type="GO" id="GO:0006281">
    <property type="term" value="P:DNA repair"/>
    <property type="evidence" value="ECO:0007669"/>
    <property type="project" value="TreeGrafter"/>
</dbReference>
<proteinExistence type="inferred from homology"/>
<sequence length="245" mass="26441">MTGLLIFDLDGTLIDSVPDLAVAVNAMLDELGYEQVDESVVRGWVGNGSFKLVERALLSVSKTVDERTDGQITMATITTMGPLSDVVQMAHKVFLRHYGALCDGELCAMQTVPFAGVDDGLWRLRSAGFELALVTNRPMRFVPKLLGLFGWEDLFSVVFGGDSLPVKKPDPLPLLMVCERLGVNVCDAVMIGDSKNDVLAGQSAGMATVGLTYGYNYGEPIAMSEPTWVFDEFGGLVEHLLSSIA</sequence>
<evidence type="ECO:0000256" key="10">
    <source>
        <dbReference type="HAMAP-Rule" id="MF_00495"/>
    </source>
</evidence>
<dbReference type="Proteomes" id="UP000191094">
    <property type="component" value="Unassembled WGS sequence"/>
</dbReference>
<dbReference type="InterPro" id="IPR037512">
    <property type="entry name" value="PGPase_prok"/>
</dbReference>
<comment type="cofactor">
    <cofactor evidence="2 10">
        <name>Mg(2+)</name>
        <dbReference type="ChEBI" id="CHEBI:18420"/>
    </cofactor>
</comment>
<evidence type="ECO:0000256" key="7">
    <source>
        <dbReference type="ARBA" id="ARBA00022801"/>
    </source>
</evidence>
<evidence type="ECO:0000256" key="1">
    <source>
        <dbReference type="ARBA" id="ARBA00000830"/>
    </source>
</evidence>
<dbReference type="AlphaFoldDB" id="A0A1T0C7A2"/>
<dbReference type="SFLD" id="SFLDS00003">
    <property type="entry name" value="Haloacid_Dehalogenase"/>
    <property type="match status" value="1"/>
</dbReference>
<dbReference type="GO" id="GO:0008967">
    <property type="term" value="F:phosphoglycolate phosphatase activity"/>
    <property type="evidence" value="ECO:0007669"/>
    <property type="project" value="UniProtKB-UniRule"/>
</dbReference>
<keyword evidence="9 10" id="KW-0119">Carbohydrate metabolism</keyword>
<comment type="similarity">
    <text evidence="4 10">Belongs to the HAD-like hydrolase superfamily. CbbY/CbbZ/Gph/YieH family.</text>
</comment>
<evidence type="ECO:0000256" key="2">
    <source>
        <dbReference type="ARBA" id="ARBA00001946"/>
    </source>
</evidence>
<comment type="caution">
    <text evidence="11">The sequence shown here is derived from an EMBL/GenBank/DDBJ whole genome shotgun (WGS) entry which is preliminary data.</text>
</comment>
<feature type="binding site" evidence="10">
    <location>
        <position position="8"/>
    </location>
    <ligand>
        <name>Mg(2+)</name>
        <dbReference type="ChEBI" id="CHEBI:18420"/>
    </ligand>
</feature>
<keyword evidence="8 10" id="KW-0460">Magnesium</keyword>
<comment type="pathway">
    <text evidence="3 10">Organic acid metabolism; glycolate biosynthesis; glycolate from 2-phosphoglycolate: step 1/1.</text>
</comment>
<dbReference type="InterPro" id="IPR050155">
    <property type="entry name" value="HAD-like_hydrolase_sf"/>
</dbReference>
<evidence type="ECO:0000313" key="11">
    <source>
        <dbReference type="EMBL" id="OOS18256.1"/>
    </source>
</evidence>
<dbReference type="GO" id="GO:0046872">
    <property type="term" value="F:metal ion binding"/>
    <property type="evidence" value="ECO:0007669"/>
    <property type="project" value="UniProtKB-KW"/>
</dbReference>
<dbReference type="SUPFAM" id="SSF56784">
    <property type="entry name" value="HAD-like"/>
    <property type="match status" value="1"/>
</dbReference>
<evidence type="ECO:0000256" key="8">
    <source>
        <dbReference type="ARBA" id="ARBA00022842"/>
    </source>
</evidence>
<dbReference type="Pfam" id="PF13419">
    <property type="entry name" value="HAD_2"/>
    <property type="match status" value="1"/>
</dbReference>
<dbReference type="NCBIfam" id="TIGR01549">
    <property type="entry name" value="HAD-SF-IA-v1"/>
    <property type="match status" value="1"/>
</dbReference>
<dbReference type="PANTHER" id="PTHR43434">
    <property type="entry name" value="PHOSPHOGLYCOLATE PHOSPHATASE"/>
    <property type="match status" value="1"/>
</dbReference>
<dbReference type="EC" id="3.1.3.18" evidence="5 10"/>
<evidence type="ECO:0000256" key="4">
    <source>
        <dbReference type="ARBA" id="ARBA00006171"/>
    </source>
</evidence>
<feature type="binding site" evidence="10">
    <location>
        <position position="193"/>
    </location>
    <ligand>
        <name>Mg(2+)</name>
        <dbReference type="ChEBI" id="CHEBI:18420"/>
    </ligand>
</feature>
<dbReference type="GO" id="GO:0005829">
    <property type="term" value="C:cytosol"/>
    <property type="evidence" value="ECO:0007669"/>
    <property type="project" value="TreeGrafter"/>
</dbReference>
<reference evidence="11 12" key="1">
    <citation type="submission" date="2017-02" db="EMBL/GenBank/DDBJ databases">
        <title>Draft genome sequence of Moraxella lincolnii CCUG 9405T type strain.</title>
        <authorList>
            <person name="Salva-Serra F."/>
            <person name="Engstrom-Jakobsson H."/>
            <person name="Thorell K."/>
            <person name="Jaen-Luchoro D."/>
            <person name="Gonzales-Siles L."/>
            <person name="Karlsson R."/>
            <person name="Yazdan S."/>
            <person name="Boulund F."/>
            <person name="Johnning A."/>
            <person name="Engstrand L."/>
            <person name="Kristiansson E."/>
            <person name="Moore E."/>
        </authorList>
    </citation>
    <scope>NUCLEOTIDE SEQUENCE [LARGE SCALE GENOMIC DNA]</scope>
    <source>
        <strain evidence="11 12">CCUG 9405</strain>
    </source>
</reference>
<accession>A0A1T0C7A2</accession>
<dbReference type="EMBL" id="MUYT01000022">
    <property type="protein sequence ID" value="OOS18256.1"/>
    <property type="molecule type" value="Genomic_DNA"/>
</dbReference>
<dbReference type="InterPro" id="IPR006439">
    <property type="entry name" value="HAD-SF_hydro_IA"/>
</dbReference>
<dbReference type="SFLD" id="SFLDG01129">
    <property type="entry name" value="C1.5:_HAD__Beta-PGM__Phosphata"/>
    <property type="match status" value="1"/>
</dbReference>
<dbReference type="Gene3D" id="3.40.50.1000">
    <property type="entry name" value="HAD superfamily/HAD-like"/>
    <property type="match status" value="1"/>
</dbReference>
<dbReference type="GO" id="GO:0005975">
    <property type="term" value="P:carbohydrate metabolic process"/>
    <property type="evidence" value="ECO:0007669"/>
    <property type="project" value="InterPro"/>
</dbReference>
<dbReference type="NCBIfam" id="TIGR01449">
    <property type="entry name" value="PGP_bact"/>
    <property type="match status" value="1"/>
</dbReference>
<dbReference type="PRINTS" id="PR00413">
    <property type="entry name" value="HADHALOGNASE"/>
</dbReference>
<evidence type="ECO:0000313" key="12">
    <source>
        <dbReference type="Proteomes" id="UP000191094"/>
    </source>
</evidence>
<dbReference type="UniPathway" id="UPA00865">
    <property type="reaction ID" value="UER00834"/>
</dbReference>
<dbReference type="PANTHER" id="PTHR43434:SF1">
    <property type="entry name" value="PHOSPHOGLYCOLATE PHOSPHATASE"/>
    <property type="match status" value="1"/>
</dbReference>
<feature type="active site" description="Nucleophile" evidence="10">
    <location>
        <position position="8"/>
    </location>
</feature>
<keyword evidence="7 10" id="KW-0378">Hydrolase</keyword>
<evidence type="ECO:0000256" key="3">
    <source>
        <dbReference type="ARBA" id="ARBA00004818"/>
    </source>
</evidence>
<dbReference type="CDD" id="cd16417">
    <property type="entry name" value="HAD_PGPase"/>
    <property type="match status" value="1"/>
</dbReference>
<dbReference type="HAMAP" id="MF_00495">
    <property type="entry name" value="GPH_hydrolase_bact"/>
    <property type="match status" value="1"/>
</dbReference>
<dbReference type="NCBIfam" id="NF009695">
    <property type="entry name" value="PRK13222.1-2"/>
    <property type="match status" value="1"/>
</dbReference>
<gene>
    <name evidence="11" type="ORF">B0682_09195</name>
</gene>
<organism evidence="11 12">
    <name type="scientific">Lwoffella lincolnii</name>
    <dbReference type="NCBI Taxonomy" id="90241"/>
    <lineage>
        <taxon>Bacteria</taxon>
        <taxon>Pseudomonadati</taxon>
        <taxon>Pseudomonadota</taxon>
        <taxon>Gammaproteobacteria</taxon>
        <taxon>Moraxellales</taxon>
        <taxon>Moraxellaceae</taxon>
        <taxon>Lwoffella</taxon>
    </lineage>
</organism>
<dbReference type="NCBIfam" id="TIGR01509">
    <property type="entry name" value="HAD-SF-IA-v3"/>
    <property type="match status" value="1"/>
</dbReference>
<comment type="catalytic activity">
    <reaction evidence="1 10">
        <text>2-phosphoglycolate + H2O = glycolate + phosphate</text>
        <dbReference type="Rhea" id="RHEA:14369"/>
        <dbReference type="ChEBI" id="CHEBI:15377"/>
        <dbReference type="ChEBI" id="CHEBI:29805"/>
        <dbReference type="ChEBI" id="CHEBI:43474"/>
        <dbReference type="ChEBI" id="CHEBI:58033"/>
        <dbReference type="EC" id="3.1.3.18"/>
    </reaction>
</comment>
<dbReference type="GO" id="GO:0046295">
    <property type="term" value="P:glycolate biosynthetic process"/>
    <property type="evidence" value="ECO:0007669"/>
    <property type="project" value="UniProtKB-UniRule"/>
</dbReference>
<evidence type="ECO:0000256" key="5">
    <source>
        <dbReference type="ARBA" id="ARBA00013078"/>
    </source>
</evidence>
<name>A0A1T0C7A2_9GAMM</name>
<keyword evidence="6 10" id="KW-0479">Metal-binding</keyword>
<feature type="binding site" evidence="10">
    <location>
        <position position="10"/>
    </location>
    <ligand>
        <name>Mg(2+)</name>
        <dbReference type="ChEBI" id="CHEBI:18420"/>
    </ligand>
</feature>
<dbReference type="RefSeq" id="WP_078308437.1">
    <property type="nucleotide sequence ID" value="NZ_MUYT01000022.1"/>
</dbReference>